<dbReference type="Pfam" id="PF00528">
    <property type="entry name" value="BPD_transp_1"/>
    <property type="match status" value="1"/>
</dbReference>
<protein>
    <submittedName>
        <fullName evidence="10">Putative spermidine/putrescine transport system permease protein</fullName>
    </submittedName>
</protein>
<dbReference type="Proteomes" id="UP000199473">
    <property type="component" value="Unassembled WGS sequence"/>
</dbReference>
<evidence type="ECO:0000256" key="5">
    <source>
        <dbReference type="ARBA" id="ARBA00022692"/>
    </source>
</evidence>
<feature type="transmembrane region" description="Helical" evidence="8">
    <location>
        <begin position="179"/>
        <end position="204"/>
    </location>
</feature>
<dbReference type="STRING" id="1123062.SAMN02745775_101750"/>
<feature type="transmembrane region" description="Helical" evidence="8">
    <location>
        <begin position="72"/>
        <end position="92"/>
    </location>
</feature>
<keyword evidence="4" id="KW-0997">Cell inner membrane</keyword>
<keyword evidence="6 8" id="KW-1133">Transmembrane helix</keyword>
<dbReference type="InterPro" id="IPR035906">
    <property type="entry name" value="MetI-like_sf"/>
</dbReference>
<comment type="similarity">
    <text evidence="8">Belongs to the binding-protein-dependent transport system permease family.</text>
</comment>
<keyword evidence="7 8" id="KW-0472">Membrane</keyword>
<reference evidence="10 11" key="1">
    <citation type="submission" date="2016-10" db="EMBL/GenBank/DDBJ databases">
        <authorList>
            <person name="de Groot N.N."/>
        </authorList>
    </citation>
    <scope>NUCLEOTIDE SEQUENCE [LARGE SCALE GENOMIC DNA]</scope>
    <source>
        <strain evidence="10 11">DSM 19981</strain>
    </source>
</reference>
<evidence type="ECO:0000256" key="7">
    <source>
        <dbReference type="ARBA" id="ARBA00023136"/>
    </source>
</evidence>
<evidence type="ECO:0000259" key="9">
    <source>
        <dbReference type="PROSITE" id="PS50928"/>
    </source>
</evidence>
<proteinExistence type="inferred from homology"/>
<keyword evidence="3" id="KW-1003">Cell membrane</keyword>
<dbReference type="AlphaFoldDB" id="A0A1I3XZ41"/>
<name>A0A1I3XZ41_9PROT</name>
<evidence type="ECO:0000313" key="10">
    <source>
        <dbReference type="EMBL" id="SFK24321.1"/>
    </source>
</evidence>
<dbReference type="GO" id="GO:0005886">
    <property type="term" value="C:plasma membrane"/>
    <property type="evidence" value="ECO:0007669"/>
    <property type="project" value="UniProtKB-SubCell"/>
</dbReference>
<feature type="transmembrane region" description="Helical" evidence="8">
    <location>
        <begin position="12"/>
        <end position="35"/>
    </location>
</feature>
<dbReference type="OrthoDB" id="9809681at2"/>
<dbReference type="RefSeq" id="WP_092955637.1">
    <property type="nucleotide sequence ID" value="NZ_FOSQ01000001.1"/>
</dbReference>
<dbReference type="EMBL" id="FOSQ01000001">
    <property type="protein sequence ID" value="SFK24321.1"/>
    <property type="molecule type" value="Genomic_DNA"/>
</dbReference>
<dbReference type="SUPFAM" id="SSF161098">
    <property type="entry name" value="MetI-like"/>
    <property type="match status" value="1"/>
</dbReference>
<evidence type="ECO:0000256" key="6">
    <source>
        <dbReference type="ARBA" id="ARBA00022989"/>
    </source>
</evidence>
<feature type="transmembrane region" description="Helical" evidence="8">
    <location>
        <begin position="236"/>
        <end position="258"/>
    </location>
</feature>
<feature type="domain" description="ABC transmembrane type-1" evidence="9">
    <location>
        <begin position="66"/>
        <end position="255"/>
    </location>
</feature>
<evidence type="ECO:0000313" key="11">
    <source>
        <dbReference type="Proteomes" id="UP000199473"/>
    </source>
</evidence>
<feature type="transmembrane region" description="Helical" evidence="8">
    <location>
        <begin position="139"/>
        <end position="158"/>
    </location>
</feature>
<accession>A0A1I3XZ41</accession>
<evidence type="ECO:0000256" key="1">
    <source>
        <dbReference type="ARBA" id="ARBA00004429"/>
    </source>
</evidence>
<dbReference type="InterPro" id="IPR000515">
    <property type="entry name" value="MetI-like"/>
</dbReference>
<gene>
    <name evidence="10" type="ORF">SAMN02745775_101750</name>
</gene>
<evidence type="ECO:0000256" key="2">
    <source>
        <dbReference type="ARBA" id="ARBA00022448"/>
    </source>
</evidence>
<keyword evidence="11" id="KW-1185">Reference proteome</keyword>
<evidence type="ECO:0000256" key="8">
    <source>
        <dbReference type="RuleBase" id="RU363032"/>
    </source>
</evidence>
<dbReference type="CDD" id="cd06261">
    <property type="entry name" value="TM_PBP2"/>
    <property type="match status" value="1"/>
</dbReference>
<keyword evidence="2 8" id="KW-0813">Transport</keyword>
<evidence type="ECO:0000256" key="4">
    <source>
        <dbReference type="ARBA" id="ARBA00022519"/>
    </source>
</evidence>
<dbReference type="PROSITE" id="PS50928">
    <property type="entry name" value="ABC_TM1"/>
    <property type="match status" value="1"/>
</dbReference>
<sequence length="261" mass="27990">MISLRSPFGWVLRLMAVLTFIYLLGPLFVIVAASFSDTGYLAFPPQGFSLRWYRQALGDVRYLNGFFVSLRLAGTVAVLSLVIGTAAAVALTRFRFPGRALLEAIFLSPLVLPGLVLAVALTLFYAAHPVAPPGLPRLIISHLLVGVPLVLRVMLPVLKRVDPALEEAAQNLGAPPLQAFFLVTLPALKPGLFAAAALAFIFSFDEVEMALFLGSARDAPLTVVLYGAAQMQMDPTVAAVSAMLILLALILMVAQQAYANR</sequence>
<comment type="subcellular location">
    <subcellularLocation>
        <location evidence="1">Cell inner membrane</location>
        <topology evidence="1">Multi-pass membrane protein</topology>
    </subcellularLocation>
    <subcellularLocation>
        <location evidence="8">Cell membrane</location>
        <topology evidence="8">Multi-pass membrane protein</topology>
    </subcellularLocation>
</comment>
<feature type="transmembrane region" description="Helical" evidence="8">
    <location>
        <begin position="104"/>
        <end position="127"/>
    </location>
</feature>
<keyword evidence="5 8" id="KW-0812">Transmembrane</keyword>
<dbReference type="PANTHER" id="PTHR43357:SF4">
    <property type="entry name" value="INNER MEMBRANE ABC TRANSPORTER PERMEASE PROTEIN YDCV"/>
    <property type="match status" value="1"/>
</dbReference>
<organism evidence="10 11">
    <name type="scientific">Falsiroseomonas stagni DSM 19981</name>
    <dbReference type="NCBI Taxonomy" id="1123062"/>
    <lineage>
        <taxon>Bacteria</taxon>
        <taxon>Pseudomonadati</taxon>
        <taxon>Pseudomonadota</taxon>
        <taxon>Alphaproteobacteria</taxon>
        <taxon>Acetobacterales</taxon>
        <taxon>Roseomonadaceae</taxon>
        <taxon>Falsiroseomonas</taxon>
    </lineage>
</organism>
<evidence type="ECO:0000256" key="3">
    <source>
        <dbReference type="ARBA" id="ARBA00022475"/>
    </source>
</evidence>
<dbReference type="Gene3D" id="1.10.3720.10">
    <property type="entry name" value="MetI-like"/>
    <property type="match status" value="1"/>
</dbReference>
<dbReference type="GO" id="GO:0055085">
    <property type="term" value="P:transmembrane transport"/>
    <property type="evidence" value="ECO:0007669"/>
    <property type="project" value="InterPro"/>
</dbReference>
<dbReference type="PANTHER" id="PTHR43357">
    <property type="entry name" value="INNER MEMBRANE ABC TRANSPORTER PERMEASE PROTEIN YDCV"/>
    <property type="match status" value="1"/>
</dbReference>